<name>A0A183KK63_9TREM</name>
<sequence>MRSNKAEKQKYVKEVAMTVKKSAREGNKRQLYGTTNKLTGKYNKPERPVRDKGDRAITEIQERRNRWAEYFEDLLNRPAPVNPSDIEAPHTYLPLDANPPTTEEVRMMIRQIKRRKVVGPDNLPAEVLKSDIEIWKEEQVQMDWKEGQLIKIPKKGDLSKCVNYRGITLLSLWKLLRHYGVPKKIFNIIQNSYDGLQCKVVHGRQLTDEFQHTHEQMQIKTASMAAVSASVSLNKHKRKTKFLKFKAENTNPITLDGETVGDAESFTYLGSNIDEQGGSDADVKARIGKSRRAFLQSKNIWNSKQLSTNNKVRIFNTNVKAVLLYGARRSWNGLTRTGFDGEC</sequence>
<organism evidence="5">
    <name type="scientific">Schistosoma curassoni</name>
    <dbReference type="NCBI Taxonomy" id="6186"/>
    <lineage>
        <taxon>Eukaryota</taxon>
        <taxon>Metazoa</taxon>
        <taxon>Spiralia</taxon>
        <taxon>Lophotrochozoa</taxon>
        <taxon>Platyhelminthes</taxon>
        <taxon>Trematoda</taxon>
        <taxon>Digenea</taxon>
        <taxon>Strigeidida</taxon>
        <taxon>Schistosomatoidea</taxon>
        <taxon>Schistosomatidae</taxon>
        <taxon>Schistosoma</taxon>
    </lineage>
</organism>
<reference evidence="5" key="1">
    <citation type="submission" date="2016-06" db="UniProtKB">
        <authorList>
            <consortium name="WormBaseParasite"/>
        </authorList>
    </citation>
    <scope>IDENTIFICATION</scope>
</reference>
<keyword evidence="4" id="KW-1185">Reference proteome</keyword>
<dbReference type="EMBL" id="UZAK01037611">
    <property type="protein sequence ID" value="VDP59210.1"/>
    <property type="molecule type" value="Genomic_DNA"/>
</dbReference>
<feature type="region of interest" description="Disordered" evidence="1">
    <location>
        <begin position="22"/>
        <end position="51"/>
    </location>
</feature>
<dbReference type="WBParaSite" id="SCUD_0001542701-mRNA-1">
    <property type="protein sequence ID" value="SCUD_0001542701-mRNA-1"/>
    <property type="gene ID" value="SCUD_0001542701"/>
</dbReference>
<evidence type="ECO:0000313" key="3">
    <source>
        <dbReference type="EMBL" id="VDP59210.1"/>
    </source>
</evidence>
<gene>
    <name evidence="3" type="ORF">SCUD_LOCUS15424</name>
</gene>
<protein>
    <submittedName>
        <fullName evidence="5">DUF6451 domain-containing protein</fullName>
    </submittedName>
</protein>
<proteinExistence type="predicted"/>
<dbReference type="PANTHER" id="PTHR47027">
    <property type="entry name" value="REVERSE TRANSCRIPTASE DOMAIN-CONTAINING PROTEIN"/>
    <property type="match status" value="1"/>
</dbReference>
<evidence type="ECO:0000313" key="5">
    <source>
        <dbReference type="WBParaSite" id="SCUD_0001542701-mRNA-1"/>
    </source>
</evidence>
<evidence type="ECO:0000256" key="1">
    <source>
        <dbReference type="SAM" id="MobiDB-lite"/>
    </source>
</evidence>
<evidence type="ECO:0000313" key="4">
    <source>
        <dbReference type="Proteomes" id="UP000279833"/>
    </source>
</evidence>
<dbReference type="PANTHER" id="PTHR47027:SF25">
    <property type="entry name" value="REVERSE TRANSCRIPTASE DOMAIN-CONTAINING PROTEIN"/>
    <property type="match status" value="1"/>
</dbReference>
<reference evidence="3 4" key="2">
    <citation type="submission" date="2018-11" db="EMBL/GenBank/DDBJ databases">
        <authorList>
            <consortium name="Pathogen Informatics"/>
        </authorList>
    </citation>
    <scope>NUCLEOTIDE SEQUENCE [LARGE SCALE GENOMIC DNA]</scope>
    <source>
        <strain evidence="3">Dakar</strain>
        <strain evidence="4">Dakar, Senegal</strain>
    </source>
</reference>
<dbReference type="AlphaFoldDB" id="A0A183KK63"/>
<accession>A0A183KK63</accession>
<dbReference type="Pfam" id="PF20049">
    <property type="entry name" value="DUF6451"/>
    <property type="match status" value="1"/>
</dbReference>
<feature type="domain" description="DUF6451" evidence="2">
    <location>
        <begin position="293"/>
        <end position="325"/>
    </location>
</feature>
<dbReference type="InterPro" id="IPR045609">
    <property type="entry name" value="DUF6451"/>
</dbReference>
<evidence type="ECO:0000259" key="2">
    <source>
        <dbReference type="Pfam" id="PF20049"/>
    </source>
</evidence>
<dbReference type="Proteomes" id="UP000279833">
    <property type="component" value="Unassembled WGS sequence"/>
</dbReference>